<evidence type="ECO:0000259" key="5">
    <source>
        <dbReference type="PROSITE" id="PS52035"/>
    </source>
</evidence>
<sequence>MLFTLALVSLPYQLTVAGQVDPARFDGLVDEEQSSMKRSFHLPYTSQGRNQGFNHYVYHRYSADSAAKVGTAALAQLYGTNYVVGSSTNVLYSAAGGSDDWAKGGAGVKYSYTIELRDTGAHGFVLPTNQIEPNCRESWRGLAEFALSLNTNKGGHRG</sequence>
<keyword evidence="7" id="KW-1185">Reference proteome</keyword>
<comment type="similarity">
    <text evidence="2 3">Belongs to the peptidase M14 family.</text>
</comment>
<dbReference type="EnsemblMetazoa" id="G23587.5">
    <property type="protein sequence ID" value="G23587.5:cds"/>
    <property type="gene ID" value="G23587"/>
</dbReference>
<protein>
    <recommendedName>
        <fullName evidence="5">Peptidase M14 domain-containing protein</fullName>
    </recommendedName>
</protein>
<dbReference type="InterPro" id="IPR000834">
    <property type="entry name" value="Peptidase_M14"/>
</dbReference>
<evidence type="ECO:0000313" key="7">
    <source>
        <dbReference type="Proteomes" id="UP000005408"/>
    </source>
</evidence>
<feature type="signal peptide" evidence="4">
    <location>
        <begin position="1"/>
        <end position="17"/>
    </location>
</feature>
<feature type="domain" description="Peptidase M14" evidence="5">
    <location>
        <begin position="1"/>
        <end position="149"/>
    </location>
</feature>
<evidence type="ECO:0000256" key="1">
    <source>
        <dbReference type="ARBA" id="ARBA00001947"/>
    </source>
</evidence>
<dbReference type="GO" id="GO:0008270">
    <property type="term" value="F:zinc ion binding"/>
    <property type="evidence" value="ECO:0007669"/>
    <property type="project" value="InterPro"/>
</dbReference>
<dbReference type="PANTHER" id="PTHR11705">
    <property type="entry name" value="PROTEASE FAMILY M14 CARBOXYPEPTIDASE A,B"/>
    <property type="match status" value="1"/>
</dbReference>
<feature type="chain" id="PRO_5036448413" description="Peptidase M14 domain-containing protein" evidence="4">
    <location>
        <begin position="18"/>
        <end position="158"/>
    </location>
</feature>
<name>A0A8W8KIA1_MAGGI</name>
<comment type="cofactor">
    <cofactor evidence="1">
        <name>Zn(2+)</name>
        <dbReference type="ChEBI" id="CHEBI:29105"/>
    </cofactor>
</comment>
<evidence type="ECO:0000256" key="4">
    <source>
        <dbReference type="SAM" id="SignalP"/>
    </source>
</evidence>
<accession>A0A8W8KIA1</accession>
<dbReference type="SUPFAM" id="SSF53187">
    <property type="entry name" value="Zn-dependent exopeptidases"/>
    <property type="match status" value="1"/>
</dbReference>
<feature type="active site" description="Proton donor/acceptor" evidence="3">
    <location>
        <position position="115"/>
    </location>
</feature>
<dbReference type="Gene3D" id="3.40.630.10">
    <property type="entry name" value="Zn peptidases"/>
    <property type="match status" value="1"/>
</dbReference>
<dbReference type="Pfam" id="PF00246">
    <property type="entry name" value="Peptidase_M14"/>
    <property type="match status" value="1"/>
</dbReference>
<dbReference type="GO" id="GO:0004181">
    <property type="term" value="F:metallocarboxypeptidase activity"/>
    <property type="evidence" value="ECO:0007669"/>
    <property type="project" value="InterPro"/>
</dbReference>
<dbReference type="Proteomes" id="UP000005408">
    <property type="component" value="Unassembled WGS sequence"/>
</dbReference>
<evidence type="ECO:0000313" key="6">
    <source>
        <dbReference type="EnsemblMetazoa" id="G23587.5:cds"/>
    </source>
</evidence>
<reference evidence="6" key="1">
    <citation type="submission" date="2022-08" db="UniProtKB">
        <authorList>
            <consortium name="EnsemblMetazoa"/>
        </authorList>
    </citation>
    <scope>IDENTIFICATION</scope>
    <source>
        <strain evidence="6">05x7-T-G4-1.051#20</strain>
    </source>
</reference>
<dbReference type="AlphaFoldDB" id="A0A8W8KIA1"/>
<organism evidence="6 7">
    <name type="scientific">Magallana gigas</name>
    <name type="common">Pacific oyster</name>
    <name type="synonym">Crassostrea gigas</name>
    <dbReference type="NCBI Taxonomy" id="29159"/>
    <lineage>
        <taxon>Eukaryota</taxon>
        <taxon>Metazoa</taxon>
        <taxon>Spiralia</taxon>
        <taxon>Lophotrochozoa</taxon>
        <taxon>Mollusca</taxon>
        <taxon>Bivalvia</taxon>
        <taxon>Autobranchia</taxon>
        <taxon>Pteriomorphia</taxon>
        <taxon>Ostreida</taxon>
        <taxon>Ostreoidea</taxon>
        <taxon>Ostreidae</taxon>
        <taxon>Magallana</taxon>
    </lineage>
</organism>
<dbReference type="GO" id="GO:0006508">
    <property type="term" value="P:proteolysis"/>
    <property type="evidence" value="ECO:0007669"/>
    <property type="project" value="InterPro"/>
</dbReference>
<evidence type="ECO:0000256" key="3">
    <source>
        <dbReference type="PROSITE-ProRule" id="PRU01379"/>
    </source>
</evidence>
<dbReference type="PANTHER" id="PTHR11705:SF91">
    <property type="entry name" value="FI01817P-RELATED"/>
    <property type="match status" value="1"/>
</dbReference>
<dbReference type="GO" id="GO:0005615">
    <property type="term" value="C:extracellular space"/>
    <property type="evidence" value="ECO:0007669"/>
    <property type="project" value="TreeGrafter"/>
</dbReference>
<dbReference type="PROSITE" id="PS52035">
    <property type="entry name" value="PEPTIDASE_M14"/>
    <property type="match status" value="1"/>
</dbReference>
<evidence type="ECO:0000256" key="2">
    <source>
        <dbReference type="ARBA" id="ARBA00005988"/>
    </source>
</evidence>
<proteinExistence type="inferred from homology"/>
<keyword evidence="4" id="KW-0732">Signal</keyword>